<feature type="region of interest" description="Disordered" evidence="1">
    <location>
        <begin position="231"/>
        <end position="257"/>
    </location>
</feature>
<name>A0ABQ7V4H4_SOLTU</name>
<feature type="compositionally biased region" description="Low complexity" evidence="1">
    <location>
        <begin position="299"/>
        <end position="308"/>
    </location>
</feature>
<dbReference type="Proteomes" id="UP000826656">
    <property type="component" value="Unassembled WGS sequence"/>
</dbReference>
<comment type="caution">
    <text evidence="2">The sequence shown here is derived from an EMBL/GenBank/DDBJ whole genome shotgun (WGS) entry which is preliminary data.</text>
</comment>
<evidence type="ECO:0000313" key="3">
    <source>
        <dbReference type="Proteomes" id="UP000826656"/>
    </source>
</evidence>
<reference evidence="2 3" key="1">
    <citation type="journal article" date="2021" name="bioRxiv">
        <title>Chromosome-scale and haplotype-resolved genome assembly of a tetraploid potato cultivar.</title>
        <authorList>
            <person name="Sun H."/>
            <person name="Jiao W.-B."/>
            <person name="Krause K."/>
            <person name="Campoy J.A."/>
            <person name="Goel M."/>
            <person name="Folz-Donahue K."/>
            <person name="Kukat C."/>
            <person name="Huettel B."/>
            <person name="Schneeberger K."/>
        </authorList>
    </citation>
    <scope>NUCLEOTIDE SEQUENCE [LARGE SCALE GENOMIC DNA]</scope>
    <source>
        <strain evidence="2">SolTubOtavaFocal</strain>
        <tissue evidence="2">Leaves</tissue>
    </source>
</reference>
<protein>
    <recommendedName>
        <fullName evidence="4">MULE transposase domain-containing protein</fullName>
    </recommendedName>
</protein>
<feature type="compositionally biased region" description="Low complexity" evidence="1">
    <location>
        <begin position="350"/>
        <end position="360"/>
    </location>
</feature>
<sequence length="437" mass="47762">MGDHVEEFKRILDYRDELLKTNPGSTCVVRLSEETFEGGRKMFQSFYICFDALKKAFKAGARRCIGFDGCFLKGVSRGQLLVAVCKDGNNQMLPLAWAVVELVRHDLELGDGTELTTITDMQKDHDKAIQDLLPNAEQRMCARHVLANWSKNWKGIEKRNCFWRCAKSTYEQELKRNLDHMEKLGTGICDDLLWYNIESKETYLKVYSHYIQPVTNMKMWPLSANPSVIPPVIKTLPGRPRKCRRKEQNENKTGKLSKRGVEMTCSLCHAKGHNKRGCHLNNQANAGRGRGMERGCEPSSTRSSVGSSRAPTESQSSTKRGRGRPRGSTKQASATGRGRGTATGNGTGIGVAADSSSATGRGRGTGTGLAGRGRRTSVAATATDVPGATGGGKRPIMVGMGILHTQSGFTIHNPGMPMNSSIVTGNLGHHKPRSGLK</sequence>
<gene>
    <name evidence="2" type="ORF">KY290_021764</name>
</gene>
<feature type="compositionally biased region" description="Gly residues" evidence="1">
    <location>
        <begin position="361"/>
        <end position="371"/>
    </location>
</feature>
<dbReference type="PANTHER" id="PTHR31973">
    <property type="entry name" value="POLYPROTEIN, PUTATIVE-RELATED"/>
    <property type="match status" value="1"/>
</dbReference>
<evidence type="ECO:0000256" key="1">
    <source>
        <dbReference type="SAM" id="MobiDB-lite"/>
    </source>
</evidence>
<keyword evidence="3" id="KW-1185">Reference proteome</keyword>
<feature type="region of interest" description="Disordered" evidence="1">
    <location>
        <begin position="276"/>
        <end position="392"/>
    </location>
</feature>
<proteinExistence type="predicted"/>
<dbReference type="EMBL" id="JAIVGD010000015">
    <property type="protein sequence ID" value="KAH0758271.1"/>
    <property type="molecule type" value="Genomic_DNA"/>
</dbReference>
<accession>A0ABQ7V4H4</accession>
<organism evidence="2 3">
    <name type="scientific">Solanum tuberosum</name>
    <name type="common">Potato</name>
    <dbReference type="NCBI Taxonomy" id="4113"/>
    <lineage>
        <taxon>Eukaryota</taxon>
        <taxon>Viridiplantae</taxon>
        <taxon>Streptophyta</taxon>
        <taxon>Embryophyta</taxon>
        <taxon>Tracheophyta</taxon>
        <taxon>Spermatophyta</taxon>
        <taxon>Magnoliopsida</taxon>
        <taxon>eudicotyledons</taxon>
        <taxon>Gunneridae</taxon>
        <taxon>Pentapetalae</taxon>
        <taxon>asterids</taxon>
        <taxon>lamiids</taxon>
        <taxon>Solanales</taxon>
        <taxon>Solanaceae</taxon>
        <taxon>Solanoideae</taxon>
        <taxon>Solaneae</taxon>
        <taxon>Solanum</taxon>
    </lineage>
</organism>
<feature type="compositionally biased region" description="Gly residues" evidence="1">
    <location>
        <begin position="337"/>
        <end position="349"/>
    </location>
</feature>
<evidence type="ECO:0008006" key="4">
    <source>
        <dbReference type="Google" id="ProtNLM"/>
    </source>
</evidence>
<dbReference type="PANTHER" id="PTHR31973:SF197">
    <property type="entry name" value="SWIM-TYPE DOMAIN-CONTAINING PROTEIN"/>
    <property type="match status" value="1"/>
</dbReference>
<feature type="compositionally biased region" description="Polar residues" evidence="1">
    <location>
        <begin position="309"/>
        <end position="318"/>
    </location>
</feature>
<evidence type="ECO:0000313" key="2">
    <source>
        <dbReference type="EMBL" id="KAH0758271.1"/>
    </source>
</evidence>